<gene>
    <name evidence="7" type="ORF">DEBR0S3_16710G</name>
</gene>
<feature type="domain" description="3-oxo-5-alpha-steroid 4-dehydrogenase C-terminal" evidence="6">
    <location>
        <begin position="190"/>
        <end position="283"/>
    </location>
</feature>
<evidence type="ECO:0000256" key="1">
    <source>
        <dbReference type="ARBA" id="ARBA00004127"/>
    </source>
</evidence>
<evidence type="ECO:0000256" key="5">
    <source>
        <dbReference type="RuleBase" id="RU367081"/>
    </source>
</evidence>
<evidence type="ECO:0000313" key="8">
    <source>
        <dbReference type="Proteomes" id="UP000478008"/>
    </source>
</evidence>
<keyword evidence="4 5" id="KW-0472">Membrane</keyword>
<proteinExistence type="inferred from homology"/>
<dbReference type="PANTHER" id="PTHR14624">
    <property type="entry name" value="DFG10 PROTEIN"/>
    <property type="match status" value="1"/>
</dbReference>
<dbReference type="GO" id="GO:0016095">
    <property type="term" value="P:polyprenol catabolic process"/>
    <property type="evidence" value="ECO:0007669"/>
    <property type="project" value="UniProtKB-UniRule"/>
</dbReference>
<comment type="similarity">
    <text evidence="5">Belongs to the steroid 5-alpha reductase family. Polyprenal reductase subfamily.</text>
</comment>
<evidence type="ECO:0000256" key="4">
    <source>
        <dbReference type="ARBA" id="ARBA00023136"/>
    </source>
</evidence>
<keyword evidence="3 5" id="KW-1133">Transmembrane helix</keyword>
<dbReference type="PROSITE" id="PS50244">
    <property type="entry name" value="S5A_REDUCTASE"/>
    <property type="match status" value="1"/>
</dbReference>
<comment type="caution">
    <text evidence="5">Lacks conserved residue(s) required for the propagation of feature annotation.</text>
</comment>
<dbReference type="InterPro" id="IPR039698">
    <property type="entry name" value="Dfg10/SRD5A3"/>
</dbReference>
<dbReference type="InterPro" id="IPR001104">
    <property type="entry name" value="3-oxo-5_a-steroid_4-DH_C"/>
</dbReference>
<dbReference type="GO" id="GO:0005789">
    <property type="term" value="C:endoplasmic reticulum membrane"/>
    <property type="evidence" value="ECO:0007669"/>
    <property type="project" value="UniProtKB-SubCell"/>
</dbReference>
<reference evidence="7 8" key="1">
    <citation type="submission" date="2019-07" db="EMBL/GenBank/DDBJ databases">
        <authorList>
            <person name="Friedrich A."/>
            <person name="Schacherer J."/>
        </authorList>
    </citation>
    <scope>NUCLEOTIDE SEQUENCE [LARGE SCALE GENOMIC DNA]</scope>
</reference>
<accession>A0A7D9CYA3</accession>
<keyword evidence="8" id="KW-1185">Reference proteome</keyword>
<dbReference type="UniPathway" id="UPA00378"/>
<comment type="catalytic activity">
    <reaction evidence="5">
        <text>a di-trans,poly-cis-dolichal + NADP(+) = a di-trans,poly-cis-polyprenal + NADPH + H(+)</text>
        <dbReference type="Rhea" id="RHEA:80727"/>
        <dbReference type="Rhea" id="RHEA-COMP:19536"/>
        <dbReference type="Rhea" id="RHEA-COMP:19537"/>
        <dbReference type="ChEBI" id="CHEBI:15378"/>
        <dbReference type="ChEBI" id="CHEBI:57783"/>
        <dbReference type="ChEBI" id="CHEBI:58349"/>
        <dbReference type="ChEBI" id="CHEBI:231623"/>
        <dbReference type="ChEBI" id="CHEBI:231637"/>
        <dbReference type="EC" id="1.3.1.94"/>
    </reaction>
    <physiologicalReaction direction="right-to-left" evidence="5">
        <dbReference type="Rhea" id="RHEA:80729"/>
    </physiologicalReaction>
</comment>
<keyword evidence="5" id="KW-0256">Endoplasmic reticulum</keyword>
<keyword evidence="2 5" id="KW-0812">Transmembrane</keyword>
<feature type="transmembrane region" description="Helical" evidence="5">
    <location>
        <begin position="6"/>
        <end position="30"/>
    </location>
</feature>
<dbReference type="Proteomes" id="UP000478008">
    <property type="component" value="Unassembled WGS sequence"/>
</dbReference>
<dbReference type="Pfam" id="PF02544">
    <property type="entry name" value="Steroid_dh"/>
    <property type="match status" value="1"/>
</dbReference>
<keyword evidence="5" id="KW-0521">NADP</keyword>
<dbReference type="GO" id="GO:0006488">
    <property type="term" value="P:dolichol-linked oligosaccharide biosynthetic process"/>
    <property type="evidence" value="ECO:0007669"/>
    <property type="project" value="UniProtKB-UniRule"/>
</dbReference>
<comment type="function">
    <text evidence="5">Plays a key role in early steps of protein N-linked glycosylation by being involved in the conversion of polyprenol into dolichol. Acts as a polyprenal reductase that mediates the reduction of polyprenal into dolichal in a NADP-dependent mechanism. Dolichols are required for the synthesis of dolichol-linked monosaccharides and the oligosaccharide precursor used for N-glycosylation.</text>
</comment>
<comment type="subcellular location">
    <subcellularLocation>
        <location evidence="1">Endomembrane system</location>
        <topology evidence="1">Multi-pass membrane protein</topology>
    </subcellularLocation>
    <subcellularLocation>
        <location evidence="5">Endoplasmic reticulum membrane</location>
    </subcellularLocation>
</comment>
<dbReference type="AlphaFoldDB" id="A0A7D9CYA3"/>
<evidence type="ECO:0000256" key="3">
    <source>
        <dbReference type="ARBA" id="ARBA00022989"/>
    </source>
</evidence>
<evidence type="ECO:0000313" key="7">
    <source>
        <dbReference type="EMBL" id="VUG18654.1"/>
    </source>
</evidence>
<protein>
    <recommendedName>
        <fullName evidence="5">Polyprenal reductase</fullName>
        <ecNumber evidence="5">1.3.1.94</ecNumber>
    </recommendedName>
</protein>
<dbReference type="GO" id="GO:0102389">
    <property type="term" value="F:polyprenol reductase activity"/>
    <property type="evidence" value="ECO:0007669"/>
    <property type="project" value="UniProtKB-UniRule"/>
</dbReference>
<dbReference type="PANTHER" id="PTHR14624:SF0">
    <property type="entry name" value="POLYPRENOL REDUCTASE"/>
    <property type="match status" value="1"/>
</dbReference>
<sequence>MTVLPLIFVFYALLLLDAGFVLMTGCVLLANNVPCLKVLLKYGKTLQKGDLNARLNRVLGQLYVPKSFFKHFYVLDLIFCSANIYILKYGFKEYLQLEDTGEVIPRYSAISKHQFQILASMMFLQSSRRVYECFYVSTFSNTAKIHVSHYLVGCYFYLGVNLEPLLCYLLGHNSGNIDAVNREKWPLLEFFAIVLFSFASIDQYENHLYLSHLVKYNVPRQRLFRYLSCPHYLDEILIYLSCFLVLRTPESFLVFAWTLVNLSCSANQSYQFYTQKSEDLKQRTNYWRILPFLY</sequence>
<organism evidence="7 8">
    <name type="scientific">Dekkera bruxellensis</name>
    <name type="common">Brettanomyces custersii</name>
    <dbReference type="NCBI Taxonomy" id="5007"/>
    <lineage>
        <taxon>Eukaryota</taxon>
        <taxon>Fungi</taxon>
        <taxon>Dikarya</taxon>
        <taxon>Ascomycota</taxon>
        <taxon>Saccharomycotina</taxon>
        <taxon>Pichiomycetes</taxon>
        <taxon>Pichiales</taxon>
        <taxon>Pichiaceae</taxon>
        <taxon>Brettanomyces</taxon>
    </lineage>
</organism>
<dbReference type="EC" id="1.3.1.94" evidence="5"/>
<name>A0A7D9CYA3_DEKBR</name>
<dbReference type="EMBL" id="CABFWN010000003">
    <property type="protein sequence ID" value="VUG18654.1"/>
    <property type="molecule type" value="Genomic_DNA"/>
</dbReference>
<keyword evidence="5" id="KW-0560">Oxidoreductase</keyword>
<dbReference type="GO" id="GO:0003865">
    <property type="term" value="F:3-oxo-5-alpha-steroid 4-dehydrogenase activity"/>
    <property type="evidence" value="ECO:0007669"/>
    <property type="project" value="TreeGrafter"/>
</dbReference>
<evidence type="ECO:0000259" key="6">
    <source>
        <dbReference type="Pfam" id="PF02544"/>
    </source>
</evidence>
<dbReference type="GO" id="GO:0160198">
    <property type="term" value="F:polyprenal reductase activity"/>
    <property type="evidence" value="ECO:0007669"/>
    <property type="project" value="UniProtKB-EC"/>
</dbReference>
<evidence type="ECO:0000256" key="2">
    <source>
        <dbReference type="ARBA" id="ARBA00022692"/>
    </source>
</evidence>
<comment type="pathway">
    <text evidence="5">Protein modification; protein glycosylation.</text>
</comment>